<dbReference type="Proteomes" id="UP000789706">
    <property type="component" value="Unassembled WGS sequence"/>
</dbReference>
<feature type="non-terminal residue" evidence="1">
    <location>
        <position position="178"/>
    </location>
</feature>
<protein>
    <submittedName>
        <fullName evidence="1">10091_t:CDS:1</fullName>
    </submittedName>
</protein>
<name>A0A9N9GGF3_9GLOM</name>
<dbReference type="SUPFAM" id="SSF47895">
    <property type="entry name" value="Transducin (alpha subunit), insertion domain"/>
    <property type="match status" value="1"/>
</dbReference>
<dbReference type="EMBL" id="CAJVPK010002012">
    <property type="protein sequence ID" value="CAG8604395.1"/>
    <property type="molecule type" value="Genomic_DNA"/>
</dbReference>
<keyword evidence="2" id="KW-1185">Reference proteome</keyword>
<comment type="caution">
    <text evidence="1">The sequence shown here is derived from an EMBL/GenBank/DDBJ whole genome shotgun (WGS) entry which is preliminary data.</text>
</comment>
<proteinExistence type="predicted"/>
<dbReference type="OrthoDB" id="5817230at2759"/>
<dbReference type="InterPro" id="IPR011025">
    <property type="entry name" value="GproteinA_insert"/>
</dbReference>
<evidence type="ECO:0000313" key="1">
    <source>
        <dbReference type="EMBL" id="CAG8604395.1"/>
    </source>
</evidence>
<reference evidence="1" key="1">
    <citation type="submission" date="2021-06" db="EMBL/GenBank/DDBJ databases">
        <authorList>
            <person name="Kallberg Y."/>
            <person name="Tangrot J."/>
            <person name="Rosling A."/>
        </authorList>
    </citation>
    <scope>NUCLEOTIDE SEQUENCE</scope>
    <source>
        <strain evidence="1">AZ414A</strain>
    </source>
</reference>
<accession>A0A9N9GGF3</accession>
<dbReference type="AlphaFoldDB" id="A0A9N9GGF3"/>
<organism evidence="1 2">
    <name type="scientific">Diversispora eburnea</name>
    <dbReference type="NCBI Taxonomy" id="1213867"/>
    <lineage>
        <taxon>Eukaryota</taxon>
        <taxon>Fungi</taxon>
        <taxon>Fungi incertae sedis</taxon>
        <taxon>Mucoromycota</taxon>
        <taxon>Glomeromycotina</taxon>
        <taxon>Glomeromycetes</taxon>
        <taxon>Diversisporales</taxon>
        <taxon>Diversisporaceae</taxon>
        <taxon>Diversispora</taxon>
    </lineage>
</organism>
<gene>
    <name evidence="1" type="ORF">DEBURN_LOCUS9678</name>
</gene>
<evidence type="ECO:0000313" key="2">
    <source>
        <dbReference type="Proteomes" id="UP000789706"/>
    </source>
</evidence>
<dbReference type="GO" id="GO:0007165">
    <property type="term" value="P:signal transduction"/>
    <property type="evidence" value="ECO:0007669"/>
    <property type="project" value="InterPro"/>
</dbReference>
<sequence>MHICFTSVTVQMGIDKFHWEIIKNEKSYNNFTVQEVALFVESLRTNLVIETINQSKEFINYAVENSEQVNIVTSEAFGYLTSFMDFTTFLILADRPGYCDFCLSRSYLEDVLPDNYPSVDTASDLSERTRFNINFFVSLDRKFSQNYVPSDQDILYTRMNTTDIVETIFRLGPLAYRS</sequence>